<sequence>MSFGFFLDYADYTTAHEWAGEVTCRWACTSRMTVQPAIHLIRNSNGNYAAGLLRMYYVW</sequence>
<keyword evidence="2" id="KW-1185">Reference proteome</keyword>
<proteinExistence type="predicted"/>
<comment type="caution">
    <text evidence="1">The sequence shown here is derived from an EMBL/GenBank/DDBJ whole genome shotgun (WGS) entry which is preliminary data.</text>
</comment>
<evidence type="ECO:0000313" key="1">
    <source>
        <dbReference type="EMBL" id="MCR8873176.1"/>
    </source>
</evidence>
<accession>A0AAW5N475</accession>
<name>A0AAW5N475_9BACT</name>
<dbReference type="Proteomes" id="UP001204579">
    <property type="component" value="Unassembled WGS sequence"/>
</dbReference>
<organism evidence="1 2">
    <name type="scientific">Phocaeicola barnesiae</name>
    <dbReference type="NCBI Taxonomy" id="376804"/>
    <lineage>
        <taxon>Bacteria</taxon>
        <taxon>Pseudomonadati</taxon>
        <taxon>Bacteroidota</taxon>
        <taxon>Bacteroidia</taxon>
        <taxon>Bacteroidales</taxon>
        <taxon>Bacteroidaceae</taxon>
        <taxon>Phocaeicola</taxon>
    </lineage>
</organism>
<gene>
    <name evidence="1" type="ORF">NW209_03910</name>
</gene>
<reference evidence="1 2" key="1">
    <citation type="submission" date="2022-08" db="EMBL/GenBank/DDBJ databases">
        <authorList>
            <person name="Zeman M."/>
            <person name="Kubasova T."/>
        </authorList>
    </citation>
    <scope>NUCLEOTIDE SEQUENCE [LARGE SCALE GENOMIC DNA]</scope>
    <source>
        <strain evidence="1 2">ET62</strain>
    </source>
</reference>
<dbReference type="AlphaFoldDB" id="A0AAW5N475"/>
<evidence type="ECO:0000313" key="2">
    <source>
        <dbReference type="Proteomes" id="UP001204579"/>
    </source>
</evidence>
<protein>
    <submittedName>
        <fullName evidence="1">Uncharacterized protein</fullName>
    </submittedName>
</protein>
<dbReference type="EMBL" id="JANRHJ010000003">
    <property type="protein sequence ID" value="MCR8873176.1"/>
    <property type="molecule type" value="Genomic_DNA"/>
</dbReference>
<dbReference type="RefSeq" id="WP_258335453.1">
    <property type="nucleotide sequence ID" value="NZ_DEQE01000049.1"/>
</dbReference>